<keyword evidence="3" id="KW-1185">Reference proteome</keyword>
<dbReference type="Proteomes" id="UP001519363">
    <property type="component" value="Unassembled WGS sequence"/>
</dbReference>
<evidence type="ECO:0000259" key="1">
    <source>
        <dbReference type="Pfam" id="PF21836"/>
    </source>
</evidence>
<dbReference type="InterPro" id="IPR054190">
    <property type="entry name" value="DUF6895"/>
</dbReference>
<gene>
    <name evidence="2" type="ORF">JOF53_002862</name>
</gene>
<feature type="domain" description="DUF6895" evidence="1">
    <location>
        <begin position="38"/>
        <end position="328"/>
    </location>
</feature>
<sequence>MNGGPGPFHPPEALDRLCRNGSVPRPLGPPIGGGTLLATTLAWLVEHLGLFDPDGEGRALTEAGQFSAVLELAVVTRALCHRQLPAEAGELVARCADLVAHVLTRPWFRDGPLRSPTRFRYLAWMLGAVRGCGRETPREAEAAVRRLVDLAHGGLYNPAHPASGRLELRYVLDLGGYPHRLPGLAELYRAGVLGAPVDPVHVTELEVYDVTHAVFYTTDMGLRPPEALTAEEIATAARVVDDLLPHVVAAHNWDLTAELLMCARALGGGHGPVHHFARGCLDRAVLPGGAVTGPHFDPERCAALAPEHRVRYVFNRCYHTTLVAALAAGTWSCEVRS</sequence>
<organism evidence="2 3">
    <name type="scientific">Crossiella equi</name>
    <dbReference type="NCBI Taxonomy" id="130796"/>
    <lineage>
        <taxon>Bacteria</taxon>
        <taxon>Bacillati</taxon>
        <taxon>Actinomycetota</taxon>
        <taxon>Actinomycetes</taxon>
        <taxon>Pseudonocardiales</taxon>
        <taxon>Pseudonocardiaceae</taxon>
        <taxon>Crossiella</taxon>
    </lineage>
</organism>
<evidence type="ECO:0000313" key="3">
    <source>
        <dbReference type="Proteomes" id="UP001519363"/>
    </source>
</evidence>
<dbReference type="EMBL" id="JAGIOO010000001">
    <property type="protein sequence ID" value="MBP2473990.1"/>
    <property type="molecule type" value="Genomic_DNA"/>
</dbReference>
<proteinExistence type="predicted"/>
<comment type="caution">
    <text evidence="2">The sequence shown here is derived from an EMBL/GenBank/DDBJ whole genome shotgun (WGS) entry which is preliminary data.</text>
</comment>
<evidence type="ECO:0000313" key="2">
    <source>
        <dbReference type="EMBL" id="MBP2473990.1"/>
    </source>
</evidence>
<dbReference type="RefSeq" id="WP_086789839.1">
    <property type="nucleotide sequence ID" value="NZ_JAGIOO010000001.1"/>
</dbReference>
<protein>
    <recommendedName>
        <fullName evidence="1">DUF6895 domain-containing protein</fullName>
    </recommendedName>
</protein>
<reference evidence="2 3" key="1">
    <citation type="submission" date="2021-03" db="EMBL/GenBank/DDBJ databases">
        <title>Sequencing the genomes of 1000 actinobacteria strains.</title>
        <authorList>
            <person name="Klenk H.-P."/>
        </authorList>
    </citation>
    <scope>NUCLEOTIDE SEQUENCE [LARGE SCALE GENOMIC DNA]</scope>
    <source>
        <strain evidence="2 3">DSM 44580</strain>
    </source>
</reference>
<dbReference type="Pfam" id="PF21836">
    <property type="entry name" value="DUF6895"/>
    <property type="match status" value="1"/>
</dbReference>
<accession>A0ABS5ABM2</accession>
<name>A0ABS5ABM2_9PSEU</name>